<sequence length="204" mass="22459">MRALLIIDVQNDFIPGGALQVPEGDHIIPIINNISSKFDVVVATKDWHPVGHKSFAKNHKKKEIGEIVELNGLPQILWPEHCVENTDGAEFVSSLNTEHIDAVFKKGTDTEVDSYSGFFDNDKRNDTGLNKFLTLKGVTEIYIAGLATEYCVKFTALDAKGCGYKTFLVEDATRGVNIKPTDVQNAVIDLKVSGIKVVNSKEII</sequence>
<dbReference type="InterPro" id="IPR000868">
    <property type="entry name" value="Isochorismatase-like_dom"/>
</dbReference>
<evidence type="ECO:0000256" key="1">
    <source>
        <dbReference type="ARBA" id="ARBA00006336"/>
    </source>
</evidence>
<feature type="domain" description="Isochorismatase-like" evidence="9">
    <location>
        <begin position="3"/>
        <end position="198"/>
    </location>
</feature>
<name>A0A3Q9FQN0_9BACT</name>
<dbReference type="InterPro" id="IPR036380">
    <property type="entry name" value="Isochorismatase-like_sf"/>
</dbReference>
<evidence type="ECO:0000256" key="3">
    <source>
        <dbReference type="ARBA" id="ARBA00022723"/>
    </source>
</evidence>
<comment type="similarity">
    <text evidence="1">Belongs to the isochorismatase family.</text>
</comment>
<dbReference type="KEGG" id="fll:EI427_12275"/>
<dbReference type="PANTHER" id="PTHR11080">
    <property type="entry name" value="PYRAZINAMIDASE/NICOTINAMIDASE"/>
    <property type="match status" value="1"/>
</dbReference>
<evidence type="ECO:0000259" key="9">
    <source>
        <dbReference type="Pfam" id="PF00857"/>
    </source>
</evidence>
<dbReference type="RefSeq" id="WP_126615039.1">
    <property type="nucleotide sequence ID" value="NZ_CP034562.1"/>
</dbReference>
<dbReference type="AlphaFoldDB" id="A0A3Q9FQN0"/>
<dbReference type="InterPro" id="IPR052347">
    <property type="entry name" value="Isochorismatase_Nicotinamidase"/>
</dbReference>
<keyword evidence="2" id="KW-0662">Pyridine nucleotide biosynthesis</keyword>
<evidence type="ECO:0000313" key="11">
    <source>
        <dbReference type="Proteomes" id="UP000267268"/>
    </source>
</evidence>
<dbReference type="Proteomes" id="UP000267268">
    <property type="component" value="Chromosome 1"/>
</dbReference>
<dbReference type="NCBIfam" id="NF008623">
    <property type="entry name" value="PRK11609.1"/>
    <property type="match status" value="1"/>
</dbReference>
<evidence type="ECO:0000313" key="10">
    <source>
        <dbReference type="EMBL" id="AZQ62988.1"/>
    </source>
</evidence>
<evidence type="ECO:0000256" key="5">
    <source>
        <dbReference type="ARBA" id="ARBA00037900"/>
    </source>
</evidence>
<dbReference type="PANTHER" id="PTHR11080:SF2">
    <property type="entry name" value="LD05707P"/>
    <property type="match status" value="1"/>
</dbReference>
<dbReference type="OrthoDB" id="9791276at2"/>
<evidence type="ECO:0000256" key="2">
    <source>
        <dbReference type="ARBA" id="ARBA00022642"/>
    </source>
</evidence>
<evidence type="ECO:0000256" key="6">
    <source>
        <dbReference type="ARBA" id="ARBA00039017"/>
    </source>
</evidence>
<protein>
    <recommendedName>
        <fullName evidence="8">Nicotinamidase</fullName>
        <ecNumber evidence="6">3.5.1.19</ecNumber>
    </recommendedName>
    <alternativeName>
        <fullName evidence="7">Nicotinamide deamidase</fullName>
    </alternativeName>
</protein>
<dbReference type="Gene3D" id="3.40.50.850">
    <property type="entry name" value="Isochorismatase-like"/>
    <property type="match status" value="1"/>
</dbReference>
<dbReference type="GO" id="GO:0008936">
    <property type="term" value="F:nicotinamidase activity"/>
    <property type="evidence" value="ECO:0007669"/>
    <property type="project" value="UniProtKB-EC"/>
</dbReference>
<proteinExistence type="inferred from homology"/>
<comment type="pathway">
    <text evidence="5">Cofactor biosynthesis; nicotinate biosynthesis; nicotinate from nicotinamide: step 1/1.</text>
</comment>
<dbReference type="SUPFAM" id="SSF52499">
    <property type="entry name" value="Isochorismatase-like hydrolases"/>
    <property type="match status" value="1"/>
</dbReference>
<evidence type="ECO:0000256" key="4">
    <source>
        <dbReference type="ARBA" id="ARBA00022801"/>
    </source>
</evidence>
<dbReference type="EC" id="3.5.1.19" evidence="6"/>
<dbReference type="EMBL" id="CP034562">
    <property type="protein sequence ID" value="AZQ62988.1"/>
    <property type="molecule type" value="Genomic_DNA"/>
</dbReference>
<dbReference type="FunFam" id="3.40.50.850:FF:000006">
    <property type="entry name" value="Bifunctional pyrazinamidase/nicotinamidase"/>
    <property type="match status" value="1"/>
</dbReference>
<dbReference type="GO" id="GO:0046872">
    <property type="term" value="F:metal ion binding"/>
    <property type="evidence" value="ECO:0007669"/>
    <property type="project" value="UniProtKB-KW"/>
</dbReference>
<dbReference type="CDD" id="cd01011">
    <property type="entry name" value="nicotinamidase"/>
    <property type="match status" value="1"/>
</dbReference>
<evidence type="ECO:0000256" key="8">
    <source>
        <dbReference type="ARBA" id="ARBA00072277"/>
    </source>
</evidence>
<keyword evidence="4 10" id="KW-0378">Hydrolase</keyword>
<evidence type="ECO:0000256" key="7">
    <source>
        <dbReference type="ARBA" id="ARBA00043224"/>
    </source>
</evidence>
<keyword evidence="11" id="KW-1185">Reference proteome</keyword>
<gene>
    <name evidence="10" type="ORF">EI427_12275</name>
</gene>
<keyword evidence="3" id="KW-0479">Metal-binding</keyword>
<accession>A0A3Q9FQN0</accession>
<organism evidence="10 11">
    <name type="scientific">Flammeovirga pectinis</name>
    <dbReference type="NCBI Taxonomy" id="2494373"/>
    <lineage>
        <taxon>Bacteria</taxon>
        <taxon>Pseudomonadati</taxon>
        <taxon>Bacteroidota</taxon>
        <taxon>Cytophagia</taxon>
        <taxon>Cytophagales</taxon>
        <taxon>Flammeovirgaceae</taxon>
        <taxon>Flammeovirga</taxon>
    </lineage>
</organism>
<dbReference type="Pfam" id="PF00857">
    <property type="entry name" value="Isochorismatase"/>
    <property type="match status" value="1"/>
</dbReference>
<dbReference type="GO" id="GO:0019363">
    <property type="term" value="P:pyridine nucleotide biosynthetic process"/>
    <property type="evidence" value="ECO:0007669"/>
    <property type="project" value="UniProtKB-KW"/>
</dbReference>
<reference evidence="10 11" key="1">
    <citation type="submission" date="2018-12" db="EMBL/GenBank/DDBJ databases">
        <title>Flammeovirga pectinis sp. nov., isolated from the gut of the Korean scallop, Patinopecten yessoensis.</title>
        <authorList>
            <person name="Bae J.-W."/>
            <person name="Jeong Y.-S."/>
            <person name="Kang W."/>
        </authorList>
    </citation>
    <scope>NUCLEOTIDE SEQUENCE [LARGE SCALE GENOMIC DNA]</scope>
    <source>
        <strain evidence="10 11">L12M1</strain>
    </source>
</reference>